<gene>
    <name evidence="1" type="ORF">H4317_08490</name>
</gene>
<protein>
    <submittedName>
        <fullName evidence="1">SDR family NAD(P)-dependent oxidoreductase</fullName>
    </submittedName>
</protein>
<dbReference type="EMBL" id="CP060202">
    <property type="protein sequence ID" value="QNH63817.1"/>
    <property type="molecule type" value="Genomic_DNA"/>
</dbReference>
<dbReference type="AlphaFoldDB" id="A0A7G7WBS4"/>
<dbReference type="KEGG" id="hsk:H4317_08490"/>
<sequence length="287" mass="30654">MADSPHSLRPVPTTVAVLGCGWLGLPLAKALVAEGYAVNGSTTTPTQLLTLRDAGIRPYLLRLGPEFSQIDADSLHALLAGADVLVLNVPPRAAAAGAYPALLRPVGSAVAAAGVRHVLFVSSTSVYPNENRLMREGDAVSSPDAPSDLLRAEGQFTPRWGQWLTTVVRLGGLFGPERPPGRFLAGRHDLQQGNAPVNLIHLDDCVGLLLHIIREKAWGYTFNACAGQHPLRRTFYPAAAEALGLEAPTFQPETTETSGKTIDSSLLRQVTGYQFRHDNVLAALENC</sequence>
<accession>A0A7G7WBS4</accession>
<reference evidence="1 2" key="1">
    <citation type="submission" date="2020-08" db="EMBL/GenBank/DDBJ databases">
        <title>Hymenobacter sp. S2-20-2 genome sequencing.</title>
        <authorList>
            <person name="Jin L."/>
        </authorList>
    </citation>
    <scope>NUCLEOTIDE SEQUENCE [LARGE SCALE GENOMIC DNA]</scope>
    <source>
        <strain evidence="1 2">S2-20-2</strain>
    </source>
</reference>
<proteinExistence type="predicted"/>
<dbReference type="SUPFAM" id="SSF51735">
    <property type="entry name" value="NAD(P)-binding Rossmann-fold domains"/>
    <property type="match status" value="1"/>
</dbReference>
<dbReference type="GO" id="GO:0005737">
    <property type="term" value="C:cytoplasm"/>
    <property type="evidence" value="ECO:0007669"/>
    <property type="project" value="TreeGrafter"/>
</dbReference>
<dbReference type="RefSeq" id="WP_185889692.1">
    <property type="nucleotide sequence ID" value="NZ_CP060202.1"/>
</dbReference>
<dbReference type="Proteomes" id="UP000515489">
    <property type="component" value="Chromosome"/>
</dbReference>
<dbReference type="GO" id="GO:0004029">
    <property type="term" value="F:aldehyde dehydrogenase (NAD+) activity"/>
    <property type="evidence" value="ECO:0007669"/>
    <property type="project" value="TreeGrafter"/>
</dbReference>
<organism evidence="1 2">
    <name type="scientific">Hymenobacter sediminicola</name>
    <dbReference type="NCBI Taxonomy" id="2761579"/>
    <lineage>
        <taxon>Bacteria</taxon>
        <taxon>Pseudomonadati</taxon>
        <taxon>Bacteroidota</taxon>
        <taxon>Cytophagia</taxon>
        <taxon>Cytophagales</taxon>
        <taxon>Hymenobacteraceae</taxon>
        <taxon>Hymenobacter</taxon>
    </lineage>
</organism>
<keyword evidence="2" id="KW-1185">Reference proteome</keyword>
<name>A0A7G7WBS4_9BACT</name>
<evidence type="ECO:0000313" key="1">
    <source>
        <dbReference type="EMBL" id="QNH63817.1"/>
    </source>
</evidence>
<dbReference type="InterPro" id="IPR051783">
    <property type="entry name" value="NAD(P)-dependent_oxidoreduct"/>
</dbReference>
<dbReference type="Gene3D" id="3.40.50.720">
    <property type="entry name" value="NAD(P)-binding Rossmann-like Domain"/>
    <property type="match status" value="1"/>
</dbReference>
<dbReference type="PANTHER" id="PTHR48079:SF6">
    <property type="entry name" value="NAD(P)-BINDING DOMAIN-CONTAINING PROTEIN-RELATED"/>
    <property type="match status" value="1"/>
</dbReference>
<dbReference type="PANTHER" id="PTHR48079">
    <property type="entry name" value="PROTEIN YEEZ"/>
    <property type="match status" value="1"/>
</dbReference>
<evidence type="ECO:0000313" key="2">
    <source>
        <dbReference type="Proteomes" id="UP000515489"/>
    </source>
</evidence>
<dbReference type="InterPro" id="IPR036291">
    <property type="entry name" value="NAD(P)-bd_dom_sf"/>
</dbReference>